<dbReference type="AlphaFoldDB" id="A0A284SC31"/>
<gene>
    <name evidence="2" type="ORF">ARMOST_22122</name>
</gene>
<feature type="compositionally biased region" description="Polar residues" evidence="1">
    <location>
        <begin position="38"/>
        <end position="53"/>
    </location>
</feature>
<dbReference type="STRING" id="47428.A0A284SC31"/>
<protein>
    <submittedName>
        <fullName evidence="2">Uncharacterized protein</fullName>
    </submittedName>
</protein>
<dbReference type="Proteomes" id="UP000219338">
    <property type="component" value="Unassembled WGS sequence"/>
</dbReference>
<feature type="compositionally biased region" description="Acidic residues" evidence="1">
    <location>
        <begin position="178"/>
        <end position="198"/>
    </location>
</feature>
<evidence type="ECO:0000313" key="3">
    <source>
        <dbReference type="Proteomes" id="UP000219338"/>
    </source>
</evidence>
<proteinExistence type="predicted"/>
<accession>A0A284SC31</accession>
<organism evidence="2 3">
    <name type="scientific">Armillaria ostoyae</name>
    <name type="common">Armillaria root rot fungus</name>
    <dbReference type="NCBI Taxonomy" id="47428"/>
    <lineage>
        <taxon>Eukaryota</taxon>
        <taxon>Fungi</taxon>
        <taxon>Dikarya</taxon>
        <taxon>Basidiomycota</taxon>
        <taxon>Agaricomycotina</taxon>
        <taxon>Agaricomycetes</taxon>
        <taxon>Agaricomycetidae</taxon>
        <taxon>Agaricales</taxon>
        <taxon>Marasmiineae</taxon>
        <taxon>Physalacriaceae</taxon>
        <taxon>Armillaria</taxon>
    </lineage>
</organism>
<feature type="compositionally biased region" description="Pro residues" evidence="1">
    <location>
        <begin position="103"/>
        <end position="117"/>
    </location>
</feature>
<feature type="compositionally biased region" description="Low complexity" evidence="1">
    <location>
        <begin position="17"/>
        <end position="27"/>
    </location>
</feature>
<name>A0A284SC31_ARMOS</name>
<sequence>MASSYDLEGGGNPQPPSHSTTSSPTPTQNQRWIDRYWRSNTSRTALPTHQAPPTSFLRGPRSTPPKETPPRGQVTLDTPLRPLPPPPPEEANDRDLRACYDSFPPPEYDPNDLPPPERALLPIRPHPLLAEPHAPPQRILIRAPVGQFPSDDSDESNGGFLGAVARRRDTERVITITTDDEDDLDALELPLPDDDGDESILHLPPPRRPDDPLNADGLDYKWPELEDVDRQILGPE</sequence>
<evidence type="ECO:0000313" key="2">
    <source>
        <dbReference type="EMBL" id="SJL18529.1"/>
    </source>
</evidence>
<keyword evidence="3" id="KW-1185">Reference proteome</keyword>
<feature type="region of interest" description="Disordered" evidence="1">
    <location>
        <begin position="146"/>
        <end position="220"/>
    </location>
</feature>
<evidence type="ECO:0000256" key="1">
    <source>
        <dbReference type="SAM" id="MobiDB-lite"/>
    </source>
</evidence>
<feature type="region of interest" description="Disordered" evidence="1">
    <location>
        <begin position="1"/>
        <end position="121"/>
    </location>
</feature>
<dbReference type="EMBL" id="FUEG01000062">
    <property type="protein sequence ID" value="SJL18529.1"/>
    <property type="molecule type" value="Genomic_DNA"/>
</dbReference>
<reference evidence="3" key="1">
    <citation type="journal article" date="2017" name="Nat. Ecol. Evol.">
        <title>Genome expansion and lineage-specific genetic innovations in the forest pathogenic fungi Armillaria.</title>
        <authorList>
            <person name="Sipos G."/>
            <person name="Prasanna A.N."/>
            <person name="Walter M.C."/>
            <person name="O'Connor E."/>
            <person name="Balint B."/>
            <person name="Krizsan K."/>
            <person name="Kiss B."/>
            <person name="Hess J."/>
            <person name="Varga T."/>
            <person name="Slot J."/>
            <person name="Riley R."/>
            <person name="Boka B."/>
            <person name="Rigling D."/>
            <person name="Barry K."/>
            <person name="Lee J."/>
            <person name="Mihaltcheva S."/>
            <person name="LaButti K."/>
            <person name="Lipzen A."/>
            <person name="Waldron R."/>
            <person name="Moloney N.M."/>
            <person name="Sperisen C."/>
            <person name="Kredics L."/>
            <person name="Vagvoelgyi C."/>
            <person name="Patrignani A."/>
            <person name="Fitzpatrick D."/>
            <person name="Nagy I."/>
            <person name="Doyle S."/>
            <person name="Anderson J.B."/>
            <person name="Grigoriev I.V."/>
            <person name="Gueldener U."/>
            <person name="Muensterkoetter M."/>
            <person name="Nagy L.G."/>
        </authorList>
    </citation>
    <scope>NUCLEOTIDE SEQUENCE [LARGE SCALE GENOMIC DNA]</scope>
    <source>
        <strain evidence="3">C18/9</strain>
    </source>
</reference>